<dbReference type="Pfam" id="PF01643">
    <property type="entry name" value="Acyl-ACP_TE"/>
    <property type="match status" value="1"/>
</dbReference>
<reference evidence="3 6" key="1">
    <citation type="submission" date="2021-06" db="EMBL/GenBank/DDBJ databases">
        <title>Collection of gut derived symbiotic bacterial strains cultured from healthy donors.</title>
        <authorList>
            <person name="Lin H."/>
            <person name="Littmann E."/>
            <person name="Pamer E.G."/>
        </authorList>
    </citation>
    <scope>NUCLEOTIDE SEQUENCE</scope>
    <source>
        <strain evidence="4 6">MSK.21.70</strain>
        <strain evidence="3">MSK.21.82</strain>
    </source>
</reference>
<dbReference type="EMBL" id="JAHOEL010000036">
    <property type="protein sequence ID" value="MBV3392942.1"/>
    <property type="molecule type" value="Genomic_DNA"/>
</dbReference>
<dbReference type="InterPro" id="IPR049427">
    <property type="entry name" value="Acyl-ACP_TE_C"/>
</dbReference>
<name>A0AAW4MVD3_9FIRM</name>
<dbReference type="Proteomes" id="UP001197492">
    <property type="component" value="Unassembled WGS sequence"/>
</dbReference>
<protein>
    <recommendedName>
        <fullName evidence="7">Acyl-ACP thioesterase</fullName>
    </recommendedName>
</protein>
<dbReference type="InterPro" id="IPR002864">
    <property type="entry name" value="Acyl-ACP_thioesterase_NHD"/>
</dbReference>
<proteinExistence type="predicted"/>
<dbReference type="Pfam" id="PF20791">
    <property type="entry name" value="Acyl-ACP_TE_C"/>
    <property type="match status" value="1"/>
</dbReference>
<sequence>MYTLHYTIQNDQCDYTGRLRDENIFVYFSRLATVDGSLSGFYKESMKGKYGYVVSKQSLILTEPIYEDDEITLTTEIGHYSNVIFPRFYYIEKEGRRIGECRSIWTLIDLKRRRITSPKRAGLTLPDNPDLVKEDPETLFTQDDRQLVSTYTVPYSDIDTNRHLNNTHYLRIASNLIPVEAYENHFMDSISINYKKEILAHQTIELYRTHIDDTYIIEGDVEGENCFIVKIHMKEYTK</sequence>
<dbReference type="RefSeq" id="WP_217747711.1">
    <property type="nucleotide sequence ID" value="NZ_JAHOEB010000034.1"/>
</dbReference>
<organism evidence="3 5">
    <name type="scientific">Catenibacterium mitsuokai</name>
    <dbReference type="NCBI Taxonomy" id="100886"/>
    <lineage>
        <taxon>Bacteria</taxon>
        <taxon>Bacillati</taxon>
        <taxon>Bacillota</taxon>
        <taxon>Erysipelotrichia</taxon>
        <taxon>Erysipelotrichales</taxon>
        <taxon>Coprobacillaceae</taxon>
        <taxon>Catenibacterium</taxon>
    </lineage>
</organism>
<feature type="domain" description="Acyl-ACP thioesterase-like C-terminal" evidence="2">
    <location>
        <begin position="143"/>
        <end position="208"/>
    </location>
</feature>
<evidence type="ECO:0000313" key="5">
    <source>
        <dbReference type="Proteomes" id="UP001196408"/>
    </source>
</evidence>
<evidence type="ECO:0000259" key="2">
    <source>
        <dbReference type="Pfam" id="PF20791"/>
    </source>
</evidence>
<keyword evidence="6" id="KW-1185">Reference proteome</keyword>
<dbReference type="Proteomes" id="UP001196408">
    <property type="component" value="Unassembled WGS sequence"/>
</dbReference>
<dbReference type="GO" id="GO:0006633">
    <property type="term" value="P:fatty acid biosynthetic process"/>
    <property type="evidence" value="ECO:0007669"/>
    <property type="project" value="InterPro"/>
</dbReference>
<evidence type="ECO:0008006" key="7">
    <source>
        <dbReference type="Google" id="ProtNLM"/>
    </source>
</evidence>
<evidence type="ECO:0000313" key="3">
    <source>
        <dbReference type="EMBL" id="MBV3382904.1"/>
    </source>
</evidence>
<gene>
    <name evidence="3" type="ORF">KSV97_06655</name>
    <name evidence="4" type="ORF">KSW06_06695</name>
</gene>
<feature type="domain" description="Acyl-ACP thioesterase N-terminal hotdog" evidence="1">
    <location>
        <begin position="2"/>
        <end position="116"/>
    </location>
</feature>
<comment type="caution">
    <text evidence="3">The sequence shown here is derived from an EMBL/GenBank/DDBJ whole genome shotgun (WGS) entry which is preliminary data.</text>
</comment>
<evidence type="ECO:0000259" key="1">
    <source>
        <dbReference type="Pfam" id="PF01643"/>
    </source>
</evidence>
<accession>A0AAW4MVD3</accession>
<dbReference type="AlphaFoldDB" id="A0AAW4MVD3"/>
<evidence type="ECO:0000313" key="6">
    <source>
        <dbReference type="Proteomes" id="UP001197492"/>
    </source>
</evidence>
<evidence type="ECO:0000313" key="4">
    <source>
        <dbReference type="EMBL" id="MBV3392942.1"/>
    </source>
</evidence>
<dbReference type="EMBL" id="JAHOEF010000036">
    <property type="protein sequence ID" value="MBV3382904.1"/>
    <property type="molecule type" value="Genomic_DNA"/>
</dbReference>
<dbReference type="GO" id="GO:0016790">
    <property type="term" value="F:thiolester hydrolase activity"/>
    <property type="evidence" value="ECO:0007669"/>
    <property type="project" value="InterPro"/>
</dbReference>